<feature type="non-terminal residue" evidence="1">
    <location>
        <position position="1"/>
    </location>
</feature>
<evidence type="ECO:0000313" key="2">
    <source>
        <dbReference type="Proteomes" id="UP000239187"/>
    </source>
</evidence>
<reference evidence="1 2" key="1">
    <citation type="submission" date="2017-11" db="EMBL/GenBank/DDBJ databases">
        <title>Draft genome of Arthrobacter agilis strain UMCV2, a plant growth-promoting rhizobacterium and biocontrol capacity of phytopathogenic fungi.</title>
        <authorList>
            <person name="Martinez-Camara R."/>
            <person name="Santoyo G."/>
            <person name="Moreno-Hagelsieb G."/>
            <person name="Valencia-Cantero E."/>
        </authorList>
    </citation>
    <scope>NUCLEOTIDE SEQUENCE [LARGE SCALE GENOMIC DNA]</scope>
    <source>
        <strain evidence="1 2">UMCV2</strain>
    </source>
</reference>
<dbReference type="InterPro" id="IPR012334">
    <property type="entry name" value="Pectin_lyas_fold"/>
</dbReference>
<gene>
    <name evidence="1" type="ORF">CVO76_15015</name>
</gene>
<dbReference type="EMBL" id="CP024915">
    <property type="protein sequence ID" value="AUZ88806.1"/>
    <property type="molecule type" value="Genomic_DNA"/>
</dbReference>
<sequence length="442" mass="46188">KAINAGLHGFDVTWGPLDYPYVGDGNLAAPRSANVKFFQCEAFGFGDDAFTTHSADDVSFTECFGHSPRLRDNCNAFEIDGDSRRATLTANRSKNCYSGIEIKGHGNESAAQDVIINGHRDEGSVRSFNFRHIDYHQPTAPLSKTAKNIVATNLVSINPNNDQGFQDEASPRALCISAYHGVSIAGLTAIGRGGYAAGTVAVAIQFKSGHINLSGLNISGWTGADQDVSITSGDKVNVSGLTCVGSAARAVYTGSTVTAVNITGVTATAPGAGAAYGMDLHTSAGVRVSGIAVTGYPTPFRADAVNYLSMDAFARRTEEIPEGVTKLADLDTTKDYYASTTGFATFTDRPAGQGGGNWITHSRINSTSTIQTVTRNSSGATLQTQHWRILDYTSKVVGPWNRTNIGDLVPISGVLAAGVTTPPAGAAPGSVWLLNSAVAIAA</sequence>
<dbReference type="AlphaFoldDB" id="A0A2L0UHT6"/>
<proteinExistence type="predicted"/>
<dbReference type="InterPro" id="IPR011050">
    <property type="entry name" value="Pectin_lyase_fold/virulence"/>
</dbReference>
<dbReference type="SUPFAM" id="SSF51126">
    <property type="entry name" value="Pectin lyase-like"/>
    <property type="match status" value="2"/>
</dbReference>
<dbReference type="Gene3D" id="2.160.20.10">
    <property type="entry name" value="Single-stranded right-handed beta-helix, Pectin lyase-like"/>
    <property type="match status" value="1"/>
</dbReference>
<name>A0A2L0UHT6_9MICC</name>
<evidence type="ECO:0000313" key="1">
    <source>
        <dbReference type="EMBL" id="AUZ88806.1"/>
    </source>
</evidence>
<dbReference type="Proteomes" id="UP000239187">
    <property type="component" value="Chromosome"/>
</dbReference>
<organism evidence="1 2">
    <name type="scientific">Arthrobacter agilis</name>
    <dbReference type="NCBI Taxonomy" id="37921"/>
    <lineage>
        <taxon>Bacteria</taxon>
        <taxon>Bacillati</taxon>
        <taxon>Actinomycetota</taxon>
        <taxon>Actinomycetes</taxon>
        <taxon>Micrococcales</taxon>
        <taxon>Micrococcaceae</taxon>
        <taxon>Arthrobacter</taxon>
    </lineage>
</organism>
<accession>A0A2L0UHT6</accession>
<dbReference type="RefSeq" id="WP_208739976.1">
    <property type="nucleotide sequence ID" value="NZ_CP024915.1"/>
</dbReference>
<protein>
    <submittedName>
        <fullName evidence="1">Uncharacterized protein</fullName>
    </submittedName>
</protein>